<feature type="compositionally biased region" description="Low complexity" evidence="1">
    <location>
        <begin position="204"/>
        <end position="222"/>
    </location>
</feature>
<dbReference type="Proteomes" id="UP000604475">
    <property type="component" value="Unassembled WGS sequence"/>
</dbReference>
<comment type="caution">
    <text evidence="2">The sequence shown here is derived from an EMBL/GenBank/DDBJ whole genome shotgun (WGS) entry which is preliminary data.</text>
</comment>
<sequence length="536" mass="54015">MANRGWQPWPEARDAYSASHEGWSSAALQESTVTGVLTPPGMRIPPPPPVLPPGELDTVTGPISMSGSAYRLDGPPAPAGDHHGYGDHHGHGGHYGYSYEDYLGYAGPAAHGYQDPAVDQHPADGGYPDYDYDFTGLDDAPYDDEPDGGTPSAPAGGQFIAATPAARASLSAAVGNQAIRDARLPGDRSREPHAKGDDARRANGGQRPPGAHRAPAGRPGTARNRLAIMSTASLAGLSALVGTAVLSTDTGPLTIPTDPGGTTTDQWPSARATGSLDSSATSPTPVKPALAPAAPDQSPAGDRDQPSTTAGDRSSFADDDFDSTGSGSTAERTYLPDGTPIPIVPLLPRDSAAAEVPVDLTASPTAPQAAPSSTPSDDQAYTSFDWFGLGSLVDEAEEEPATTAPSQPPTTGQGQPSAPTSTPTTAPPADPGTQTTPGAQATPTAQAPAGAQADTGAQAAGNGSVASQPAAEQDEVQGQPQGSTAATTEPATTEPATTEPTAAGSPPPPADPFVVTSPDPASEDTSSDAAVLDWIY</sequence>
<organism evidence="2 3">
    <name type="scientific">Frankia nepalensis</name>
    <dbReference type="NCBI Taxonomy" id="1836974"/>
    <lineage>
        <taxon>Bacteria</taxon>
        <taxon>Bacillati</taxon>
        <taxon>Actinomycetota</taxon>
        <taxon>Actinomycetes</taxon>
        <taxon>Frankiales</taxon>
        <taxon>Frankiaceae</taxon>
        <taxon>Frankia</taxon>
    </lineage>
</organism>
<keyword evidence="3" id="KW-1185">Reference proteome</keyword>
<protein>
    <submittedName>
        <fullName evidence="2">Uncharacterized protein</fullName>
    </submittedName>
</protein>
<evidence type="ECO:0000313" key="3">
    <source>
        <dbReference type="Proteomes" id="UP000604475"/>
    </source>
</evidence>
<dbReference type="EMBL" id="JAEACQ010000253">
    <property type="protein sequence ID" value="MBL7630688.1"/>
    <property type="molecule type" value="Genomic_DNA"/>
</dbReference>
<evidence type="ECO:0000313" key="2">
    <source>
        <dbReference type="EMBL" id="MBL7630688.1"/>
    </source>
</evidence>
<reference evidence="2" key="1">
    <citation type="submission" date="2020-12" db="EMBL/GenBank/DDBJ databases">
        <title>Genomic characterization of non-nitrogen-fixing Frankia strains.</title>
        <authorList>
            <person name="Carlos-Shanley C."/>
            <person name="Guerra T."/>
            <person name="Hahn D."/>
        </authorList>
    </citation>
    <scope>NUCLEOTIDE SEQUENCE</scope>
    <source>
        <strain evidence="2">CN6</strain>
    </source>
</reference>
<feature type="compositionally biased region" description="Low complexity" evidence="1">
    <location>
        <begin position="401"/>
        <end position="424"/>
    </location>
</feature>
<feature type="compositionally biased region" description="Polar residues" evidence="1">
    <location>
        <begin position="275"/>
        <end position="284"/>
    </location>
</feature>
<feature type="compositionally biased region" description="Low complexity" evidence="1">
    <location>
        <begin position="248"/>
        <end position="265"/>
    </location>
</feature>
<feature type="compositionally biased region" description="Low complexity" evidence="1">
    <location>
        <begin position="482"/>
        <end position="504"/>
    </location>
</feature>
<feature type="region of interest" description="Disordered" evidence="1">
    <location>
        <begin position="133"/>
        <end position="158"/>
    </location>
</feature>
<evidence type="ECO:0000256" key="1">
    <source>
        <dbReference type="SAM" id="MobiDB-lite"/>
    </source>
</evidence>
<feature type="compositionally biased region" description="Low complexity" evidence="1">
    <location>
        <begin position="361"/>
        <end position="376"/>
    </location>
</feature>
<accession>A0A937UR18</accession>
<feature type="compositionally biased region" description="Basic and acidic residues" evidence="1">
    <location>
        <begin position="180"/>
        <end position="201"/>
    </location>
</feature>
<name>A0A937UR18_9ACTN</name>
<gene>
    <name evidence="2" type="ORF">I7412_26710</name>
</gene>
<dbReference type="AlphaFoldDB" id="A0A937UR18"/>
<feature type="compositionally biased region" description="Low complexity" evidence="1">
    <location>
        <begin position="431"/>
        <end position="461"/>
    </location>
</feature>
<feature type="region of interest" description="Disordered" evidence="1">
    <location>
        <begin position="179"/>
        <end position="222"/>
    </location>
</feature>
<proteinExistence type="predicted"/>
<feature type="region of interest" description="Disordered" evidence="1">
    <location>
        <begin position="248"/>
        <end position="536"/>
    </location>
</feature>